<accession>A0ABY7GIN7</accession>
<gene>
    <name evidence="12" type="ORF">NM686_021040</name>
</gene>
<dbReference type="Gene3D" id="3.30.465.10">
    <property type="match status" value="1"/>
</dbReference>
<protein>
    <submittedName>
        <fullName evidence="12">Hemolysin family protein</fullName>
    </submittedName>
</protein>
<dbReference type="PROSITE" id="PS51846">
    <property type="entry name" value="CNNM"/>
    <property type="match status" value="1"/>
</dbReference>
<organism evidence="12 13">
    <name type="scientific">Methylomonas rapida</name>
    <dbReference type="NCBI Taxonomy" id="2963939"/>
    <lineage>
        <taxon>Bacteria</taxon>
        <taxon>Pseudomonadati</taxon>
        <taxon>Pseudomonadota</taxon>
        <taxon>Gammaproteobacteria</taxon>
        <taxon>Methylococcales</taxon>
        <taxon>Methylococcaceae</taxon>
        <taxon>Methylomonas</taxon>
    </lineage>
</organism>
<keyword evidence="6 8" id="KW-0472">Membrane</keyword>
<evidence type="ECO:0000256" key="3">
    <source>
        <dbReference type="ARBA" id="ARBA00022737"/>
    </source>
</evidence>
<dbReference type="PANTHER" id="PTHR22777">
    <property type="entry name" value="HEMOLYSIN-RELATED"/>
    <property type="match status" value="1"/>
</dbReference>
<keyword evidence="3" id="KW-0677">Repeat</keyword>
<evidence type="ECO:0000259" key="10">
    <source>
        <dbReference type="PROSITE" id="PS51371"/>
    </source>
</evidence>
<dbReference type="InterPro" id="IPR000644">
    <property type="entry name" value="CBS_dom"/>
</dbReference>
<sequence>MSFELGLILLLIALNGVFAMSEMAVVSSRKVRLQQMGERGNHGASKALELAEQPTRFLSTIQVGITSIGILSGALGEEAIAEPLIPWLQSFPFFAAYAEKLALVATVLSITFLSLIVGELVPKRLALNFPERIAALIARPMHGLSLLALPIVKLLSLATEVTLWLLRIKPKNEPSMTEEEIKLLLAQGTEEGVLEEAEFRFMENILRLDKRNVASIMTWRQDIVWLDLRKPFQENRQLIVENSHGILPLCSGGLETVVGFIKVKDILDRVLMGDQPNLNQIMVKALYVPDSISLMGLLEQFKQSHLHTALVADEYGEINGLVTLGDVLEAIVGTLATSPLEDRPEILQREDGSWLVDGMVDIHQFQKQFDLDELSETADVRFNTVGGFILLHLGYVPKATDHFEFRGLRFEVVDMDGNRVDKVLISKSEGEN</sequence>
<dbReference type="SUPFAM" id="SSF54631">
    <property type="entry name" value="CBS-domain pair"/>
    <property type="match status" value="1"/>
</dbReference>
<feature type="transmembrane region" description="Helical" evidence="9">
    <location>
        <begin position="143"/>
        <end position="166"/>
    </location>
</feature>
<evidence type="ECO:0000256" key="5">
    <source>
        <dbReference type="ARBA" id="ARBA00023122"/>
    </source>
</evidence>
<comment type="subcellular location">
    <subcellularLocation>
        <location evidence="1">Membrane</location>
        <topology evidence="1">Multi-pass membrane protein</topology>
    </subcellularLocation>
</comment>
<keyword evidence="4 8" id="KW-1133">Transmembrane helix</keyword>
<name>A0ABY7GIN7_9GAMM</name>
<keyword evidence="5 7" id="KW-0129">CBS domain</keyword>
<dbReference type="InterPro" id="IPR016169">
    <property type="entry name" value="FAD-bd_PCMH_sub2"/>
</dbReference>
<proteinExistence type="predicted"/>
<dbReference type="Pfam" id="PF00571">
    <property type="entry name" value="CBS"/>
    <property type="match status" value="1"/>
</dbReference>
<dbReference type="InterPro" id="IPR002550">
    <property type="entry name" value="CNNM"/>
</dbReference>
<dbReference type="Pfam" id="PF03471">
    <property type="entry name" value="CorC_HlyC"/>
    <property type="match status" value="1"/>
</dbReference>
<evidence type="ECO:0000259" key="11">
    <source>
        <dbReference type="PROSITE" id="PS51846"/>
    </source>
</evidence>
<dbReference type="RefSeq" id="WP_255189764.1">
    <property type="nucleotide sequence ID" value="NZ_CP113517.1"/>
</dbReference>
<keyword evidence="13" id="KW-1185">Reference proteome</keyword>
<dbReference type="SUPFAM" id="SSF56176">
    <property type="entry name" value="FAD-binding/transporter-associated domain-like"/>
    <property type="match status" value="1"/>
</dbReference>
<dbReference type="CDD" id="cd04590">
    <property type="entry name" value="CBS_pair_CorC_HlyC_assoc"/>
    <property type="match status" value="1"/>
</dbReference>
<dbReference type="Proteomes" id="UP001162780">
    <property type="component" value="Chromosome"/>
</dbReference>
<feature type="domain" description="CNNM transmembrane" evidence="11">
    <location>
        <begin position="1"/>
        <end position="198"/>
    </location>
</feature>
<dbReference type="InterPro" id="IPR046342">
    <property type="entry name" value="CBS_dom_sf"/>
</dbReference>
<evidence type="ECO:0000256" key="4">
    <source>
        <dbReference type="ARBA" id="ARBA00022989"/>
    </source>
</evidence>
<evidence type="ECO:0000256" key="1">
    <source>
        <dbReference type="ARBA" id="ARBA00004141"/>
    </source>
</evidence>
<dbReference type="InterPro" id="IPR036318">
    <property type="entry name" value="FAD-bd_PCMH-like_sf"/>
</dbReference>
<evidence type="ECO:0000313" key="13">
    <source>
        <dbReference type="Proteomes" id="UP001162780"/>
    </source>
</evidence>
<evidence type="ECO:0000256" key="6">
    <source>
        <dbReference type="ARBA" id="ARBA00023136"/>
    </source>
</evidence>
<dbReference type="Gene3D" id="3.10.580.10">
    <property type="entry name" value="CBS-domain"/>
    <property type="match status" value="1"/>
</dbReference>
<evidence type="ECO:0000313" key="12">
    <source>
        <dbReference type="EMBL" id="WAR44794.1"/>
    </source>
</evidence>
<dbReference type="PROSITE" id="PS51371">
    <property type="entry name" value="CBS"/>
    <property type="match status" value="1"/>
</dbReference>
<dbReference type="SMART" id="SM01091">
    <property type="entry name" value="CorC_HlyC"/>
    <property type="match status" value="1"/>
</dbReference>
<keyword evidence="2 8" id="KW-0812">Transmembrane</keyword>
<dbReference type="PANTHER" id="PTHR22777:SF17">
    <property type="entry name" value="UPF0053 PROTEIN SLL0260"/>
    <property type="match status" value="1"/>
</dbReference>
<dbReference type="InterPro" id="IPR005170">
    <property type="entry name" value="Transptr-assoc_dom"/>
</dbReference>
<feature type="transmembrane region" description="Helical" evidence="9">
    <location>
        <begin position="101"/>
        <end position="122"/>
    </location>
</feature>
<reference evidence="12" key="1">
    <citation type="submission" date="2022-11" db="EMBL/GenBank/DDBJ databases">
        <title>Methylomonas rapida sp. nov., Carotenoid-Producing Obligate Methanotrophs with High Growth Characteristics and Biotechnological Potential.</title>
        <authorList>
            <person name="Tikhonova E.N."/>
            <person name="Suleimanov R.Z."/>
            <person name="Miroshnikov K."/>
            <person name="Oshkin I.Y."/>
            <person name="Belova S.E."/>
            <person name="Danilova O.V."/>
            <person name="Ashikhmin A."/>
            <person name="Konopkin A."/>
            <person name="But S.Y."/>
            <person name="Khmelenina V.N."/>
            <person name="Kuznetsov N."/>
            <person name="Pimenov N.V."/>
            <person name="Dedysh S.N."/>
        </authorList>
    </citation>
    <scope>NUCLEOTIDE SEQUENCE</scope>
    <source>
        <strain evidence="12">MP1</strain>
    </source>
</reference>
<evidence type="ECO:0000256" key="7">
    <source>
        <dbReference type="PROSITE-ProRule" id="PRU00703"/>
    </source>
</evidence>
<evidence type="ECO:0000256" key="2">
    <source>
        <dbReference type="ARBA" id="ARBA00022692"/>
    </source>
</evidence>
<dbReference type="InterPro" id="IPR044751">
    <property type="entry name" value="Ion_transp-like_CBS"/>
</dbReference>
<dbReference type="EMBL" id="CP113517">
    <property type="protein sequence ID" value="WAR44794.1"/>
    <property type="molecule type" value="Genomic_DNA"/>
</dbReference>
<evidence type="ECO:0000256" key="8">
    <source>
        <dbReference type="PROSITE-ProRule" id="PRU01193"/>
    </source>
</evidence>
<feature type="domain" description="CBS" evidence="10">
    <location>
        <begin position="281"/>
        <end position="337"/>
    </location>
</feature>
<evidence type="ECO:0000256" key="9">
    <source>
        <dbReference type="SAM" id="Phobius"/>
    </source>
</evidence>
<dbReference type="Pfam" id="PF01595">
    <property type="entry name" value="CNNM"/>
    <property type="match status" value="1"/>
</dbReference>